<feature type="compositionally biased region" description="Polar residues" evidence="3">
    <location>
        <begin position="261"/>
        <end position="270"/>
    </location>
</feature>
<dbReference type="EMBL" id="AAYY01000010">
    <property type="protein sequence ID" value="EDP42795.1"/>
    <property type="molecule type" value="Genomic_DNA"/>
</dbReference>
<dbReference type="GeneID" id="5854316"/>
<keyword evidence="5" id="KW-1185">Reference proteome</keyword>
<reference evidence="4 5" key="1">
    <citation type="journal article" date="2007" name="Proc. Natl. Acad. Sci. U.S.A.">
        <title>Dandruff-associated Malassezia genomes reveal convergent and divergent virulence traits shared with plant and human fungal pathogens.</title>
        <authorList>
            <person name="Xu J."/>
            <person name="Saunders C.W."/>
            <person name="Hu P."/>
            <person name="Grant R.A."/>
            <person name="Boekhout T."/>
            <person name="Kuramae E.E."/>
            <person name="Kronstad J.W."/>
            <person name="Deangelis Y.M."/>
            <person name="Reeder N.L."/>
            <person name="Johnstone K.R."/>
            <person name="Leland M."/>
            <person name="Fieno A.M."/>
            <person name="Begley W.M."/>
            <person name="Sun Y."/>
            <person name="Lacey M.P."/>
            <person name="Chaudhary T."/>
            <person name="Keough T."/>
            <person name="Chu L."/>
            <person name="Sears R."/>
            <person name="Yuan B."/>
            <person name="Dawson T.L.Jr."/>
        </authorList>
    </citation>
    <scope>NUCLEOTIDE SEQUENCE [LARGE SCALE GENOMIC DNA]</scope>
    <source>
        <strain evidence="5">ATCC MYA-4612 / CBS 7966</strain>
    </source>
</reference>
<feature type="compositionally biased region" description="Basic and acidic residues" evidence="3">
    <location>
        <begin position="566"/>
        <end position="578"/>
    </location>
</feature>
<comment type="subcellular location">
    <subcellularLocation>
        <location evidence="1">Cytoplasm</location>
    </subcellularLocation>
</comment>
<dbReference type="InParanoid" id="A8Q6K7"/>
<dbReference type="InterPro" id="IPR016024">
    <property type="entry name" value="ARM-type_fold"/>
</dbReference>
<dbReference type="RefSeq" id="XP_001730009.1">
    <property type="nucleotide sequence ID" value="XM_001729957.1"/>
</dbReference>
<gene>
    <name evidence="4" type="ORF">MGL_2995</name>
</gene>
<dbReference type="SUPFAM" id="SSF48371">
    <property type="entry name" value="ARM repeat"/>
    <property type="match status" value="1"/>
</dbReference>
<feature type="region of interest" description="Disordered" evidence="3">
    <location>
        <begin position="566"/>
        <end position="585"/>
    </location>
</feature>
<dbReference type="KEGG" id="mgl:MGL_2995"/>
<sequence>MDQPLHVLLDAACTQRDASRELIDALAAVQNVDVNEAEAWADQLRKEVASPQSDRRIQVMALVGFVCLANAPLAMGLVDASLFDMLASLTNASSNEIETCAMAHLLSEGASHTALRSKLATRPSIEHWLSAHAQSSLTDERVQVCLDLVRIKFAIGTNKRQHALSLPFDTCKLMFETFCAFLESASVYEKQELLSFDPAQVAIADALEGLFYLVSMPALRVALSERTRTLHVLALFLGASTKRKTLFPPRGSSNRDHSNSEDLSPSDDGNINRLSVYDDLDMQTISTGPTHAYVVTSILTTMTAYPPVLSAQDRQIDALRRSALKRANPHQEHGHSADAQEHSDAEHLAPTATAKRVRLLVEAGLLPSLVALAMAPSTASDSHLVPLRRQLQLLFLSLVTEQDAKFRGRLLQQGISRALLSLSQQVYARATSSPTTVEADDLLPFQALAKLSISTNPALMYGLDGTSARAATYLAVLFLAPSSSLLQVFEAALALTNLASMSPAMATLVAHTSYGPSEHKDVANAIVPMFLQFDSVMLRRALMELLCNLVQDESVYAHWSGEGDLDTSRETDIKHNGDEQNGDLVVDDRSPTSAATLDAAESVRSSTLRLHTAHGRLQFLLTLLMVPTDAHETALVKAVAGLVAMLGASPVTCEQLVHMPHSKLRNVADLLESTELSPMDTHELAIRTLTIVSCMTDYAQWLGPSARTDSIRRVLKVTGLVAAVQHYLQRHLTSTARAQQDDVVSVQKHAVTLAVSIFKTMATWNETCAIKVGA</sequence>
<dbReference type="STRING" id="425265.A8Q6K7"/>
<name>A8Q6K7_MALGO</name>
<dbReference type="OrthoDB" id="199930at2759"/>
<feature type="region of interest" description="Disordered" evidence="3">
    <location>
        <begin position="325"/>
        <end position="346"/>
    </location>
</feature>
<evidence type="ECO:0000313" key="4">
    <source>
        <dbReference type="EMBL" id="EDP42795.1"/>
    </source>
</evidence>
<proteinExistence type="predicted"/>
<dbReference type="GO" id="GO:0051879">
    <property type="term" value="F:Hsp90 protein binding"/>
    <property type="evidence" value="ECO:0007669"/>
    <property type="project" value="TreeGrafter"/>
</dbReference>
<dbReference type="PANTHER" id="PTHR45994:SF1">
    <property type="entry name" value="FI21225P1"/>
    <property type="match status" value="1"/>
</dbReference>
<feature type="region of interest" description="Disordered" evidence="3">
    <location>
        <begin position="246"/>
        <end position="270"/>
    </location>
</feature>
<dbReference type="Proteomes" id="UP000008837">
    <property type="component" value="Unassembled WGS sequence"/>
</dbReference>
<evidence type="ECO:0000256" key="2">
    <source>
        <dbReference type="ARBA" id="ARBA00022490"/>
    </source>
</evidence>
<organism evidence="4 5">
    <name type="scientific">Malassezia globosa (strain ATCC MYA-4612 / CBS 7966)</name>
    <name type="common">Dandruff-associated fungus</name>
    <dbReference type="NCBI Taxonomy" id="425265"/>
    <lineage>
        <taxon>Eukaryota</taxon>
        <taxon>Fungi</taxon>
        <taxon>Dikarya</taxon>
        <taxon>Basidiomycota</taxon>
        <taxon>Ustilaginomycotina</taxon>
        <taxon>Malasseziomycetes</taxon>
        <taxon>Malasseziales</taxon>
        <taxon>Malasseziaceae</taxon>
        <taxon>Malassezia</taxon>
    </lineage>
</organism>
<evidence type="ECO:0008006" key="6">
    <source>
        <dbReference type="Google" id="ProtNLM"/>
    </source>
</evidence>
<dbReference type="AlphaFoldDB" id="A8Q6K7"/>
<evidence type="ECO:0000256" key="1">
    <source>
        <dbReference type="ARBA" id="ARBA00004496"/>
    </source>
</evidence>
<dbReference type="VEuPathDB" id="FungiDB:MGL_2995"/>
<accession>A8Q6K7</accession>
<dbReference type="InterPro" id="IPR011989">
    <property type="entry name" value="ARM-like"/>
</dbReference>
<comment type="caution">
    <text evidence="4">The sequence shown here is derived from an EMBL/GenBank/DDBJ whole genome shotgun (WGS) entry which is preliminary data.</text>
</comment>
<dbReference type="Gene3D" id="1.25.10.10">
    <property type="entry name" value="Leucine-rich Repeat Variant"/>
    <property type="match status" value="1"/>
</dbReference>
<keyword evidence="2" id="KW-0963">Cytoplasm</keyword>
<dbReference type="PANTHER" id="PTHR45994">
    <property type="entry name" value="FI21225P1"/>
    <property type="match status" value="1"/>
</dbReference>
<protein>
    <recommendedName>
        <fullName evidence="6">UNC-45/Cro1/She4 central domain-containing protein</fullName>
    </recommendedName>
</protein>
<evidence type="ECO:0000256" key="3">
    <source>
        <dbReference type="SAM" id="MobiDB-lite"/>
    </source>
</evidence>
<evidence type="ECO:0000313" key="5">
    <source>
        <dbReference type="Proteomes" id="UP000008837"/>
    </source>
</evidence>
<dbReference type="OMA" id="ETCAMAH"/>
<dbReference type="GO" id="GO:0005737">
    <property type="term" value="C:cytoplasm"/>
    <property type="evidence" value="ECO:0007669"/>
    <property type="project" value="UniProtKB-SubCell"/>
</dbReference>
<feature type="compositionally biased region" description="Basic and acidic residues" evidence="3">
    <location>
        <begin position="329"/>
        <end position="346"/>
    </location>
</feature>